<dbReference type="PANTHER" id="PTHR43179">
    <property type="entry name" value="RHAMNOSYLTRANSFERASE WBBL"/>
    <property type="match status" value="1"/>
</dbReference>
<organism evidence="5">
    <name type="scientific">marine sediment metagenome</name>
    <dbReference type="NCBI Taxonomy" id="412755"/>
    <lineage>
        <taxon>unclassified sequences</taxon>
        <taxon>metagenomes</taxon>
        <taxon>ecological metagenomes</taxon>
    </lineage>
</organism>
<dbReference type="EMBL" id="BART01003776">
    <property type="protein sequence ID" value="GAG61306.1"/>
    <property type="molecule type" value="Genomic_DNA"/>
</dbReference>
<evidence type="ECO:0000256" key="1">
    <source>
        <dbReference type="ARBA" id="ARBA00006739"/>
    </source>
</evidence>
<dbReference type="PANTHER" id="PTHR43179:SF12">
    <property type="entry name" value="GALACTOFURANOSYLTRANSFERASE GLFT2"/>
    <property type="match status" value="1"/>
</dbReference>
<feature type="domain" description="Glycosyltransferase 2-like" evidence="4">
    <location>
        <begin position="9"/>
        <end position="112"/>
    </location>
</feature>
<comment type="caution">
    <text evidence="5">The sequence shown here is derived from an EMBL/GenBank/DDBJ whole genome shotgun (WGS) entry which is preliminary data.</text>
</comment>
<comment type="similarity">
    <text evidence="1">Belongs to the glycosyltransferase 2 family.</text>
</comment>
<keyword evidence="3" id="KW-0808">Transferase</keyword>
<dbReference type="Gene3D" id="3.90.550.10">
    <property type="entry name" value="Spore Coat Polysaccharide Biosynthesis Protein SpsA, Chain A"/>
    <property type="match status" value="1"/>
</dbReference>
<evidence type="ECO:0000256" key="2">
    <source>
        <dbReference type="ARBA" id="ARBA00022676"/>
    </source>
</evidence>
<protein>
    <recommendedName>
        <fullName evidence="4">Glycosyltransferase 2-like domain-containing protein</fullName>
    </recommendedName>
</protein>
<accession>X1AN26</accession>
<dbReference type="AlphaFoldDB" id="X1AN26"/>
<name>X1AN26_9ZZZZ</name>
<reference evidence="5" key="1">
    <citation type="journal article" date="2014" name="Front. Microbiol.">
        <title>High frequency of phylogenetically diverse reductive dehalogenase-homologous genes in deep subseafloor sedimentary metagenomes.</title>
        <authorList>
            <person name="Kawai M."/>
            <person name="Futagami T."/>
            <person name="Toyoda A."/>
            <person name="Takaki Y."/>
            <person name="Nishi S."/>
            <person name="Hori S."/>
            <person name="Arai W."/>
            <person name="Tsubouchi T."/>
            <person name="Morono Y."/>
            <person name="Uchiyama I."/>
            <person name="Ito T."/>
            <person name="Fujiyama A."/>
            <person name="Inagaki F."/>
            <person name="Takami H."/>
        </authorList>
    </citation>
    <scope>NUCLEOTIDE SEQUENCE</scope>
    <source>
        <strain evidence="5">Expedition CK06-06</strain>
    </source>
</reference>
<dbReference type="Pfam" id="PF00535">
    <property type="entry name" value="Glycos_transf_2"/>
    <property type="match status" value="1"/>
</dbReference>
<sequence>MVKTPPIVSIVMIMRNQNHWLLECSRRCFKSIKEHTVYPAYELIVVDSESTTKGWRELNKEFIEQGAIVFRSEKNLGFGGSFNSGLNLTSSEYVFFVENDVIVTDFWVTNALRCFGSYLLFYIH</sequence>
<evidence type="ECO:0000256" key="3">
    <source>
        <dbReference type="ARBA" id="ARBA00022679"/>
    </source>
</evidence>
<keyword evidence="2" id="KW-0328">Glycosyltransferase</keyword>
<proteinExistence type="inferred from homology"/>
<gene>
    <name evidence="5" type="ORF">S01H4_10067</name>
</gene>
<evidence type="ECO:0000313" key="5">
    <source>
        <dbReference type="EMBL" id="GAG61306.1"/>
    </source>
</evidence>
<dbReference type="GO" id="GO:0016757">
    <property type="term" value="F:glycosyltransferase activity"/>
    <property type="evidence" value="ECO:0007669"/>
    <property type="project" value="UniProtKB-KW"/>
</dbReference>
<evidence type="ECO:0000259" key="4">
    <source>
        <dbReference type="Pfam" id="PF00535"/>
    </source>
</evidence>
<dbReference type="InterPro" id="IPR001173">
    <property type="entry name" value="Glyco_trans_2-like"/>
</dbReference>
<dbReference type="InterPro" id="IPR029044">
    <property type="entry name" value="Nucleotide-diphossugar_trans"/>
</dbReference>
<dbReference type="SUPFAM" id="SSF53448">
    <property type="entry name" value="Nucleotide-diphospho-sugar transferases"/>
    <property type="match status" value="1"/>
</dbReference>